<accession>A0A7C8VDV0</accession>
<evidence type="ECO:0000259" key="1">
    <source>
        <dbReference type="PROSITE" id="PS50181"/>
    </source>
</evidence>
<dbReference type="Proteomes" id="UP000474640">
    <property type="component" value="Unassembled WGS sequence"/>
</dbReference>
<dbReference type="PROSITE" id="PS50181">
    <property type="entry name" value="FBOX"/>
    <property type="match status" value="1"/>
</dbReference>
<proteinExistence type="predicted"/>
<dbReference type="SUPFAM" id="SSF81383">
    <property type="entry name" value="F-box domain"/>
    <property type="match status" value="1"/>
</dbReference>
<reference evidence="2 3" key="1">
    <citation type="submission" date="2020-01" db="EMBL/GenBank/DDBJ databases">
        <authorList>
            <person name="Palmer J.M."/>
        </authorList>
    </citation>
    <scope>NUCLEOTIDE SEQUENCE [LARGE SCALE GENOMIC DNA]</scope>
    <source>
        <strain evidence="2 3">TWF970</strain>
    </source>
</reference>
<dbReference type="InterPro" id="IPR036047">
    <property type="entry name" value="F-box-like_dom_sf"/>
</dbReference>
<name>A0A7C8VDV0_ORBOL</name>
<dbReference type="Pfam" id="PF00646">
    <property type="entry name" value="F-box"/>
    <property type="match status" value="1"/>
</dbReference>
<dbReference type="InterPro" id="IPR001810">
    <property type="entry name" value="F-box_dom"/>
</dbReference>
<feature type="domain" description="F-box" evidence="1">
    <location>
        <begin position="1"/>
        <end position="46"/>
    </location>
</feature>
<dbReference type="OrthoDB" id="10438511at2759"/>
<sequence length="235" mass="27103">MSLTGLPPELQTLILLFIPFTSHFAVSKVSPLWSSIVSSHALQKARYGPKFTTLGLPNLHRLLNFNGDFKFTIKGDKVISHKFRNVIETQRKELGEKIITETREEWMDITNHPFLKEPIFSPFITYLSAEESDKQPYGNLEDMVLDNFFIEVIPTHSADYPSFQSMSPFHWSVENDAFQVRVRDNATIEDLIHFLVRVLKVNEGGDGGYEVILTHLWDAWWKKWVGVLRARIVLA</sequence>
<dbReference type="AlphaFoldDB" id="A0A7C8VDV0"/>
<evidence type="ECO:0000313" key="3">
    <source>
        <dbReference type="Proteomes" id="UP000474640"/>
    </source>
</evidence>
<evidence type="ECO:0000313" key="2">
    <source>
        <dbReference type="EMBL" id="KAF3278542.1"/>
    </source>
</evidence>
<dbReference type="SMART" id="SM00256">
    <property type="entry name" value="FBOX"/>
    <property type="match status" value="1"/>
</dbReference>
<comment type="caution">
    <text evidence="2">The sequence shown here is derived from an EMBL/GenBank/DDBJ whole genome shotgun (WGS) entry which is preliminary data.</text>
</comment>
<dbReference type="EMBL" id="JAABOJ010000024">
    <property type="protein sequence ID" value="KAF3278542.1"/>
    <property type="molecule type" value="Genomic_DNA"/>
</dbReference>
<organism evidence="2 3">
    <name type="scientific">Orbilia oligospora</name>
    <name type="common">Nematode-trapping fungus</name>
    <name type="synonym">Arthrobotrys oligospora</name>
    <dbReference type="NCBI Taxonomy" id="2813651"/>
    <lineage>
        <taxon>Eukaryota</taxon>
        <taxon>Fungi</taxon>
        <taxon>Dikarya</taxon>
        <taxon>Ascomycota</taxon>
        <taxon>Pezizomycotina</taxon>
        <taxon>Orbiliomycetes</taxon>
        <taxon>Orbiliales</taxon>
        <taxon>Orbiliaceae</taxon>
        <taxon>Orbilia</taxon>
    </lineage>
</organism>
<gene>
    <name evidence="2" type="ORF">TWF970_004549</name>
</gene>
<protein>
    <recommendedName>
        <fullName evidence="1">F-box domain-containing protein</fullName>
    </recommendedName>
</protein>